<keyword evidence="3" id="KW-1185">Reference proteome</keyword>
<name>A0ABR2WY64_9FUNG</name>
<keyword evidence="1" id="KW-0732">Signal</keyword>
<protein>
    <submittedName>
        <fullName evidence="2">Uncharacterized protein</fullName>
    </submittedName>
</protein>
<organism evidence="2 3">
    <name type="scientific">Basidiobolus ranarum</name>
    <dbReference type="NCBI Taxonomy" id="34480"/>
    <lineage>
        <taxon>Eukaryota</taxon>
        <taxon>Fungi</taxon>
        <taxon>Fungi incertae sedis</taxon>
        <taxon>Zoopagomycota</taxon>
        <taxon>Entomophthoromycotina</taxon>
        <taxon>Basidiobolomycetes</taxon>
        <taxon>Basidiobolales</taxon>
        <taxon>Basidiobolaceae</taxon>
        <taxon>Basidiobolus</taxon>
    </lineage>
</organism>
<gene>
    <name evidence="2" type="ORF">K7432_004558</name>
</gene>
<accession>A0ABR2WY64</accession>
<reference evidence="2 3" key="1">
    <citation type="submission" date="2023-04" db="EMBL/GenBank/DDBJ databases">
        <title>Genome of Basidiobolus ranarum AG-B5.</title>
        <authorList>
            <person name="Stajich J.E."/>
            <person name="Carter-House D."/>
            <person name="Gryganskyi A."/>
        </authorList>
    </citation>
    <scope>NUCLEOTIDE SEQUENCE [LARGE SCALE GENOMIC DNA]</scope>
    <source>
        <strain evidence="2 3">AG-B5</strain>
    </source>
</reference>
<feature type="signal peptide" evidence="1">
    <location>
        <begin position="1"/>
        <end position="21"/>
    </location>
</feature>
<dbReference type="EMBL" id="JASJQH010000159">
    <property type="protein sequence ID" value="KAK9766391.1"/>
    <property type="molecule type" value="Genomic_DNA"/>
</dbReference>
<dbReference type="Proteomes" id="UP001479436">
    <property type="component" value="Unassembled WGS sequence"/>
</dbReference>
<evidence type="ECO:0000256" key="1">
    <source>
        <dbReference type="SAM" id="SignalP"/>
    </source>
</evidence>
<evidence type="ECO:0000313" key="2">
    <source>
        <dbReference type="EMBL" id="KAK9766391.1"/>
    </source>
</evidence>
<feature type="chain" id="PRO_5046933774" evidence="1">
    <location>
        <begin position="22"/>
        <end position="224"/>
    </location>
</feature>
<comment type="caution">
    <text evidence="2">The sequence shown here is derived from an EMBL/GenBank/DDBJ whole genome shotgun (WGS) entry which is preliminary data.</text>
</comment>
<proteinExistence type="predicted"/>
<evidence type="ECO:0000313" key="3">
    <source>
        <dbReference type="Proteomes" id="UP001479436"/>
    </source>
</evidence>
<sequence length="224" mass="24861">MKSSLFLSCLSLATVLNITCAYEPKLTLEILEIAVPVSAGQGQCSQATFKEECRNAQQALAPLRESFLKYGIDSVGAEAAIVALIAYESGSFAFNINHWPGRAGQGTRNMMMFPAIHEYVKSLASLNRKYLKITLNVPEPYSEEKQNEIRALVLNDRDSFASAAWYLAKSSECPRDALEKLRANTEEAFKYYTLTCVKTDGSTLPDRIAAWKRVSDAYKAHDAE</sequence>